<keyword evidence="1" id="KW-0805">Transcription regulation</keyword>
<dbReference type="SMART" id="SM00862">
    <property type="entry name" value="Trans_reg_C"/>
    <property type="match status" value="1"/>
</dbReference>
<comment type="caution">
    <text evidence="8">The sequence shown here is derived from an EMBL/GenBank/DDBJ whole genome shotgun (WGS) entry which is preliminary data.</text>
</comment>
<reference evidence="8 9" key="1">
    <citation type="journal article" date="2013" name="Int. J. Syst. Evol. Microbiol.">
        <title>Celerinatantimonas yamalensis sp. nov., a cold-adapted diazotrophic bacterium from a cold permafrost brine.</title>
        <authorList>
            <person name="Shcherbakova V."/>
            <person name="Chuvilskaya N."/>
            <person name="Rivkina E."/>
            <person name="Demidov N."/>
            <person name="Uchaeva V."/>
            <person name="Suetin S."/>
            <person name="Suzina N."/>
            <person name="Gilichinsky D."/>
        </authorList>
    </citation>
    <scope>NUCLEOTIDE SEQUENCE [LARGE SCALE GENOMIC DNA]</scope>
    <source>
        <strain evidence="8 9">C7</strain>
    </source>
</reference>
<accession>A0ABW9G9S5</accession>
<feature type="DNA-binding region" description="OmpR/PhoB-type" evidence="5">
    <location>
        <begin position="126"/>
        <end position="220"/>
    </location>
</feature>
<dbReference type="Gene3D" id="1.10.10.10">
    <property type="entry name" value="Winged helix-like DNA-binding domain superfamily/Winged helix DNA-binding domain"/>
    <property type="match status" value="1"/>
</dbReference>
<keyword evidence="4" id="KW-0597">Phosphoprotein</keyword>
<evidence type="ECO:0000256" key="2">
    <source>
        <dbReference type="ARBA" id="ARBA00023125"/>
    </source>
</evidence>
<dbReference type="PANTHER" id="PTHR48111:SF67">
    <property type="entry name" value="TRANSCRIPTIONAL REGULATORY PROTEIN TCTD"/>
    <property type="match status" value="1"/>
</dbReference>
<keyword evidence="3" id="KW-0804">Transcription</keyword>
<feature type="domain" description="Response regulatory" evidence="6">
    <location>
        <begin position="2"/>
        <end position="118"/>
    </location>
</feature>
<evidence type="ECO:0000256" key="3">
    <source>
        <dbReference type="ARBA" id="ARBA00023163"/>
    </source>
</evidence>
<keyword evidence="9" id="KW-1185">Reference proteome</keyword>
<feature type="modified residue" description="4-aspartylphosphate" evidence="4">
    <location>
        <position position="53"/>
    </location>
</feature>
<evidence type="ECO:0000313" key="9">
    <source>
        <dbReference type="Proteomes" id="UP001629953"/>
    </source>
</evidence>
<evidence type="ECO:0000259" key="6">
    <source>
        <dbReference type="PROSITE" id="PS50110"/>
    </source>
</evidence>
<sequence>MRLLLAEDDPLIGQGLQQGLRQEGFTVDWVTDGQAALAALAMKTVPYSLALLDLSLPKLDGMTLLKNLRQDDNRLPVIIITARDALPDRLLGLDMGADDYLVKPFALQELISRIRAVSRRHAGRAQTQLMAGSIRLDPTRHQLWLNDAEVSISPKEFALLRELMQEPDAVVSREQLEERLYGWGEEIGSNAVEVHISNLRKKLGSHVIQTVRGVGYCIGERQ</sequence>
<feature type="domain" description="OmpR/PhoB-type" evidence="7">
    <location>
        <begin position="126"/>
        <end position="220"/>
    </location>
</feature>
<dbReference type="PROSITE" id="PS50110">
    <property type="entry name" value="RESPONSE_REGULATORY"/>
    <property type="match status" value="1"/>
</dbReference>
<dbReference type="Pfam" id="PF00486">
    <property type="entry name" value="Trans_reg_C"/>
    <property type="match status" value="1"/>
</dbReference>
<dbReference type="CDD" id="cd00383">
    <property type="entry name" value="trans_reg_C"/>
    <property type="match status" value="1"/>
</dbReference>
<gene>
    <name evidence="8" type="ORF">ABUE30_13090</name>
</gene>
<evidence type="ECO:0000259" key="7">
    <source>
        <dbReference type="PROSITE" id="PS51755"/>
    </source>
</evidence>
<evidence type="ECO:0000313" key="8">
    <source>
        <dbReference type="EMBL" id="MFM2485980.1"/>
    </source>
</evidence>
<keyword evidence="2 5" id="KW-0238">DNA-binding</keyword>
<evidence type="ECO:0000256" key="1">
    <source>
        <dbReference type="ARBA" id="ARBA00023015"/>
    </source>
</evidence>
<dbReference type="InterPro" id="IPR036388">
    <property type="entry name" value="WH-like_DNA-bd_sf"/>
</dbReference>
<dbReference type="SMART" id="SM00448">
    <property type="entry name" value="REC"/>
    <property type="match status" value="1"/>
</dbReference>
<evidence type="ECO:0000256" key="4">
    <source>
        <dbReference type="PROSITE-ProRule" id="PRU00169"/>
    </source>
</evidence>
<dbReference type="EMBL" id="JBEQCT010000006">
    <property type="protein sequence ID" value="MFM2485980.1"/>
    <property type="molecule type" value="Genomic_DNA"/>
</dbReference>
<dbReference type="InterPro" id="IPR001789">
    <property type="entry name" value="Sig_transdc_resp-reg_receiver"/>
</dbReference>
<dbReference type="PROSITE" id="PS51755">
    <property type="entry name" value="OMPR_PHOB"/>
    <property type="match status" value="1"/>
</dbReference>
<dbReference type="InterPro" id="IPR011006">
    <property type="entry name" value="CheY-like_superfamily"/>
</dbReference>
<dbReference type="RefSeq" id="WP_408624361.1">
    <property type="nucleotide sequence ID" value="NZ_JBEQCT010000006.1"/>
</dbReference>
<dbReference type="SUPFAM" id="SSF52172">
    <property type="entry name" value="CheY-like"/>
    <property type="match status" value="1"/>
</dbReference>
<organism evidence="8 9">
    <name type="scientific">Celerinatantimonas yamalensis</name>
    <dbReference type="NCBI Taxonomy" id="559956"/>
    <lineage>
        <taxon>Bacteria</taxon>
        <taxon>Pseudomonadati</taxon>
        <taxon>Pseudomonadota</taxon>
        <taxon>Gammaproteobacteria</taxon>
        <taxon>Celerinatantimonadaceae</taxon>
        <taxon>Celerinatantimonas</taxon>
    </lineage>
</organism>
<proteinExistence type="predicted"/>
<dbReference type="CDD" id="cd17624">
    <property type="entry name" value="REC_OmpR_PmrA-like"/>
    <property type="match status" value="1"/>
</dbReference>
<dbReference type="Pfam" id="PF00072">
    <property type="entry name" value="Response_reg"/>
    <property type="match status" value="1"/>
</dbReference>
<dbReference type="InterPro" id="IPR039420">
    <property type="entry name" value="WalR-like"/>
</dbReference>
<dbReference type="Proteomes" id="UP001629953">
    <property type="component" value="Unassembled WGS sequence"/>
</dbReference>
<name>A0ABW9G9S5_9GAMM</name>
<dbReference type="PANTHER" id="PTHR48111">
    <property type="entry name" value="REGULATOR OF RPOS"/>
    <property type="match status" value="1"/>
</dbReference>
<evidence type="ECO:0000256" key="5">
    <source>
        <dbReference type="PROSITE-ProRule" id="PRU01091"/>
    </source>
</evidence>
<dbReference type="InterPro" id="IPR001867">
    <property type="entry name" value="OmpR/PhoB-type_DNA-bd"/>
</dbReference>
<dbReference type="Gene3D" id="6.10.250.690">
    <property type="match status" value="1"/>
</dbReference>
<protein>
    <submittedName>
        <fullName evidence="8">Response regulator</fullName>
    </submittedName>
</protein>
<dbReference type="Gene3D" id="3.40.50.2300">
    <property type="match status" value="1"/>
</dbReference>